<organism evidence="2 3">
    <name type="scientific">Melanomma pulvis-pyrius CBS 109.77</name>
    <dbReference type="NCBI Taxonomy" id="1314802"/>
    <lineage>
        <taxon>Eukaryota</taxon>
        <taxon>Fungi</taxon>
        <taxon>Dikarya</taxon>
        <taxon>Ascomycota</taxon>
        <taxon>Pezizomycotina</taxon>
        <taxon>Dothideomycetes</taxon>
        <taxon>Pleosporomycetidae</taxon>
        <taxon>Pleosporales</taxon>
        <taxon>Melanommataceae</taxon>
        <taxon>Melanomma</taxon>
    </lineage>
</organism>
<feature type="signal peptide" evidence="1">
    <location>
        <begin position="1"/>
        <end position="18"/>
    </location>
</feature>
<feature type="chain" id="PRO_5025353594" description="Peptidase M43 pregnancy-associated plasma-A domain-containing protein" evidence="1">
    <location>
        <begin position="19"/>
        <end position="431"/>
    </location>
</feature>
<keyword evidence="1" id="KW-0732">Signal</keyword>
<sequence length="431" mass="47237">MQSLLTFITLLSLVTAHAIPSDLHTRQASSVTDGSWLITWTPSAPNSQVYKGPLRVTSNSSGTYISGDLYNGTVLPNPADGSPVLPRANYWAYVRPTKLTPGSNGGFSLALEYWQLLGFRRTVRGNATIWGDAPFADGLTVDLAPTTAPTGFPDPSNYFSGDLKFAGNGSSAGTFTMGWVSTFLRRIELEIGTVTGVPVPLEDTTETRTWTSIFAEVGYDINVSIGKTDIPEPTNPDLPPGMWKNEQEHAAVLAYRAPTDFDKQWKYYLLVTRLLEGTPRGSMIDESGIYNGVPREGTAIAAEWIVGTTWDGKNDTALPWPAAVRGKKFDELTDPYFRTAVHEVGHMFNLVHPDEFRNDIMTDTETFVQVCESGGGSGGKGFPECIDAGSMAFREHDRFYMQHRPDTHVRPGFVNFGFSAQEFTPPMNGPL</sequence>
<evidence type="ECO:0000313" key="2">
    <source>
        <dbReference type="EMBL" id="KAF2798199.1"/>
    </source>
</evidence>
<evidence type="ECO:0000256" key="1">
    <source>
        <dbReference type="SAM" id="SignalP"/>
    </source>
</evidence>
<evidence type="ECO:0008006" key="4">
    <source>
        <dbReference type="Google" id="ProtNLM"/>
    </source>
</evidence>
<evidence type="ECO:0000313" key="3">
    <source>
        <dbReference type="Proteomes" id="UP000799757"/>
    </source>
</evidence>
<dbReference type="OrthoDB" id="406838at2759"/>
<name>A0A6A6XPB5_9PLEO</name>
<proteinExistence type="predicted"/>
<keyword evidence="3" id="KW-1185">Reference proteome</keyword>
<gene>
    <name evidence="2" type="ORF">K505DRAFT_371912</name>
</gene>
<dbReference type="Proteomes" id="UP000799757">
    <property type="component" value="Unassembled WGS sequence"/>
</dbReference>
<accession>A0A6A6XPB5</accession>
<dbReference type="SUPFAM" id="SSF55486">
    <property type="entry name" value="Metalloproteases ('zincins'), catalytic domain"/>
    <property type="match status" value="1"/>
</dbReference>
<dbReference type="AlphaFoldDB" id="A0A6A6XPB5"/>
<dbReference type="EMBL" id="MU001789">
    <property type="protein sequence ID" value="KAF2798199.1"/>
    <property type="molecule type" value="Genomic_DNA"/>
</dbReference>
<reference evidence="2" key="1">
    <citation type="journal article" date="2020" name="Stud. Mycol.">
        <title>101 Dothideomycetes genomes: a test case for predicting lifestyles and emergence of pathogens.</title>
        <authorList>
            <person name="Haridas S."/>
            <person name="Albert R."/>
            <person name="Binder M."/>
            <person name="Bloem J."/>
            <person name="Labutti K."/>
            <person name="Salamov A."/>
            <person name="Andreopoulos B."/>
            <person name="Baker S."/>
            <person name="Barry K."/>
            <person name="Bills G."/>
            <person name="Bluhm B."/>
            <person name="Cannon C."/>
            <person name="Castanera R."/>
            <person name="Culley D."/>
            <person name="Daum C."/>
            <person name="Ezra D."/>
            <person name="Gonzalez J."/>
            <person name="Henrissat B."/>
            <person name="Kuo A."/>
            <person name="Liang C."/>
            <person name="Lipzen A."/>
            <person name="Lutzoni F."/>
            <person name="Magnuson J."/>
            <person name="Mondo S."/>
            <person name="Nolan M."/>
            <person name="Ohm R."/>
            <person name="Pangilinan J."/>
            <person name="Park H.-J."/>
            <person name="Ramirez L."/>
            <person name="Alfaro M."/>
            <person name="Sun H."/>
            <person name="Tritt A."/>
            <person name="Yoshinaga Y."/>
            <person name="Zwiers L.-H."/>
            <person name="Turgeon B."/>
            <person name="Goodwin S."/>
            <person name="Spatafora J."/>
            <person name="Crous P."/>
            <person name="Grigoriev I."/>
        </authorList>
    </citation>
    <scope>NUCLEOTIDE SEQUENCE</scope>
    <source>
        <strain evidence="2">CBS 109.77</strain>
    </source>
</reference>
<protein>
    <recommendedName>
        <fullName evidence="4">Peptidase M43 pregnancy-associated plasma-A domain-containing protein</fullName>
    </recommendedName>
</protein>